<accession>A0A4Q9N334</accession>
<reference evidence="1" key="1">
    <citation type="submission" date="2019-01" db="EMBL/GenBank/DDBJ databases">
        <title>Draft genome sequences of three monokaryotic isolates of the white-rot basidiomycete fungus Dichomitus squalens.</title>
        <authorList>
            <consortium name="DOE Joint Genome Institute"/>
            <person name="Lopez S.C."/>
            <person name="Andreopoulos B."/>
            <person name="Pangilinan J."/>
            <person name="Lipzen A."/>
            <person name="Riley R."/>
            <person name="Ahrendt S."/>
            <person name="Ng V."/>
            <person name="Barry K."/>
            <person name="Daum C."/>
            <person name="Grigoriev I.V."/>
            <person name="Hilden K.S."/>
            <person name="Makela M.R."/>
            <person name="de Vries R.P."/>
        </authorList>
    </citation>
    <scope>NUCLEOTIDE SEQUENCE [LARGE SCALE GENOMIC DNA]</scope>
    <source>
        <strain evidence="1">OM18370.1</strain>
    </source>
</reference>
<proteinExistence type="predicted"/>
<dbReference type="EMBL" id="ML143387">
    <property type="protein sequence ID" value="TBU34954.1"/>
    <property type="molecule type" value="Genomic_DNA"/>
</dbReference>
<sequence length="176" mass="19599">MNIARTRSVHSNQPPLPFKIAGLQASKVSEILPRGIQSLAACRRQVSSSAGKTSPCKKDCRPKRAIFACPWFVPGRLRRELLFRTPGRSQGLRSTRPYLSLRPVFCCQNAQPCSLPPQYNFPSTSGRFAAESLTMLQRGLPVSQAFPRVAKQDQTGFCALRSAIFFAKHCKTIVYQ</sequence>
<dbReference type="AlphaFoldDB" id="A0A4Q9N334"/>
<evidence type="ECO:0000313" key="1">
    <source>
        <dbReference type="EMBL" id="TBU34954.1"/>
    </source>
</evidence>
<gene>
    <name evidence="1" type="ORF">BD311DRAFT_197409</name>
</gene>
<name>A0A4Q9N334_9APHY</name>
<dbReference type="Proteomes" id="UP000292957">
    <property type="component" value="Unassembled WGS sequence"/>
</dbReference>
<protein>
    <submittedName>
        <fullName evidence="1">Uncharacterized protein</fullName>
    </submittedName>
</protein>
<organism evidence="1">
    <name type="scientific">Dichomitus squalens</name>
    <dbReference type="NCBI Taxonomy" id="114155"/>
    <lineage>
        <taxon>Eukaryota</taxon>
        <taxon>Fungi</taxon>
        <taxon>Dikarya</taxon>
        <taxon>Basidiomycota</taxon>
        <taxon>Agaricomycotina</taxon>
        <taxon>Agaricomycetes</taxon>
        <taxon>Polyporales</taxon>
        <taxon>Polyporaceae</taxon>
        <taxon>Dichomitus</taxon>
    </lineage>
</organism>